<gene>
    <name evidence="1" type="ORF">GW15_0208045</name>
</gene>
<sequence>MDTRDPLTLVSKTAALMEQFERRCSDIQQQQHRLAQQLEQVTQSLPGVMTRSAEQTLQRVPDTLVRNVQQGMDQSVAGFEKRLQLAGTMIGGGAQSLSDQLKRIERAQRLLLWKGAAVVVGSLLVLLGGGGWLLAHYRQQIEDNQLRAELLRAYNAADVTLCNGQLCANVETKGRTYGDRRQYRQVKPR</sequence>
<proteinExistence type="predicted"/>
<dbReference type="HOGENOM" id="CLU_1673128_0_0_6"/>
<dbReference type="Proteomes" id="UP000028012">
    <property type="component" value="Unassembled WGS sequence"/>
</dbReference>
<comment type="caution">
    <text evidence="1">The sequence shown here is derived from an EMBL/GenBank/DDBJ whole genome shotgun (WGS) entry which is preliminary data.</text>
</comment>
<organism evidence="1 2">
    <name type="scientific">Xanthomonas axonopodis pv. vasculorum</name>
    <dbReference type="NCBI Taxonomy" id="325777"/>
    <lineage>
        <taxon>Bacteria</taxon>
        <taxon>Pseudomonadati</taxon>
        <taxon>Pseudomonadota</taxon>
        <taxon>Gammaproteobacteria</taxon>
        <taxon>Lysobacterales</taxon>
        <taxon>Lysobacteraceae</taxon>
        <taxon>Xanthomonas</taxon>
    </lineage>
</organism>
<evidence type="ECO:0000313" key="2">
    <source>
        <dbReference type="Proteomes" id="UP000028012"/>
    </source>
</evidence>
<protein>
    <submittedName>
        <fullName evidence="1">Relaxation protein</fullName>
    </submittedName>
</protein>
<dbReference type="eggNOG" id="ENOG5033XII">
    <property type="taxonomic scope" value="Bacteria"/>
</dbReference>
<dbReference type="GeneID" id="58003651"/>
<reference evidence="1 2" key="1">
    <citation type="submission" date="2014-09" db="EMBL/GenBank/DDBJ databases">
        <title>A draft genome sequence for Xanthomonas axonopodis pv. vasculorum NCPPB 900.</title>
        <authorList>
            <person name="Harrison J."/>
            <person name="Studholme D.J."/>
        </authorList>
    </citation>
    <scope>NUCLEOTIDE SEQUENCE [LARGE SCALE GENOMIC DNA]</scope>
    <source>
        <strain evidence="1 2">NCPPB 900</strain>
    </source>
</reference>
<dbReference type="EMBL" id="JPHD02000059">
    <property type="protein sequence ID" value="KGE52537.1"/>
    <property type="molecule type" value="Genomic_DNA"/>
</dbReference>
<dbReference type="AlphaFoldDB" id="A0A098Q3K5"/>
<evidence type="ECO:0000313" key="1">
    <source>
        <dbReference type="EMBL" id="KGE52537.1"/>
    </source>
</evidence>
<accession>A0A098Q3K5</accession>
<name>A0A098Q3K5_9XANT</name>
<dbReference type="RefSeq" id="WP_042822155.1">
    <property type="nucleotide sequence ID" value="NZ_CP053649.1"/>
</dbReference>